<proteinExistence type="predicted"/>
<comment type="caution">
    <text evidence="1">The sequence shown here is derived from an EMBL/GenBank/DDBJ whole genome shotgun (WGS) entry which is preliminary data.</text>
</comment>
<keyword evidence="2" id="KW-1185">Reference proteome</keyword>
<reference evidence="1" key="1">
    <citation type="submission" date="2023-05" db="EMBL/GenBank/DDBJ databases">
        <title>Nepenthes gracilis genome sequencing.</title>
        <authorList>
            <person name="Fukushima K."/>
        </authorList>
    </citation>
    <scope>NUCLEOTIDE SEQUENCE</scope>
    <source>
        <strain evidence="1">SING2019-196</strain>
    </source>
</reference>
<dbReference type="EMBL" id="BSYO01000004">
    <property type="protein sequence ID" value="GMH03127.1"/>
    <property type="molecule type" value="Genomic_DNA"/>
</dbReference>
<accession>A0AAD3S2D2</accession>
<dbReference type="AlphaFoldDB" id="A0AAD3S2D2"/>
<evidence type="ECO:0000313" key="1">
    <source>
        <dbReference type="EMBL" id="GMH03127.1"/>
    </source>
</evidence>
<dbReference type="Proteomes" id="UP001279734">
    <property type="component" value="Unassembled WGS sequence"/>
</dbReference>
<sequence length="152" mass="17427">MQEEGRTMDLTGWAAALRLNFRLKIPPLSIATENIKFEEESRLHYTKHQIPRGGAISSIGQKSYFDTGIDMVAMVVATIMKQFKDCSSHTTTQSSMLISFFKFDQQIEQLKLLELSQIKIHVSKPRFPAQVTFQMYLTPYAYVHLVLKTIPL</sequence>
<gene>
    <name evidence="1" type="ORF">Nepgr_004966</name>
</gene>
<organism evidence="1 2">
    <name type="scientific">Nepenthes gracilis</name>
    <name type="common">Slender pitcher plant</name>
    <dbReference type="NCBI Taxonomy" id="150966"/>
    <lineage>
        <taxon>Eukaryota</taxon>
        <taxon>Viridiplantae</taxon>
        <taxon>Streptophyta</taxon>
        <taxon>Embryophyta</taxon>
        <taxon>Tracheophyta</taxon>
        <taxon>Spermatophyta</taxon>
        <taxon>Magnoliopsida</taxon>
        <taxon>eudicotyledons</taxon>
        <taxon>Gunneridae</taxon>
        <taxon>Pentapetalae</taxon>
        <taxon>Caryophyllales</taxon>
        <taxon>Nepenthaceae</taxon>
        <taxon>Nepenthes</taxon>
    </lineage>
</organism>
<evidence type="ECO:0000313" key="2">
    <source>
        <dbReference type="Proteomes" id="UP001279734"/>
    </source>
</evidence>
<name>A0AAD3S2D2_NEPGR</name>
<protein>
    <submittedName>
        <fullName evidence="1">Uncharacterized protein</fullName>
    </submittedName>
</protein>